<feature type="transmembrane region" description="Helical" evidence="2">
    <location>
        <begin position="124"/>
        <end position="142"/>
    </location>
</feature>
<keyword evidence="2" id="KW-1133">Transmembrane helix</keyword>
<proteinExistence type="predicted"/>
<feature type="transmembrane region" description="Helical" evidence="2">
    <location>
        <begin position="169"/>
        <end position="188"/>
    </location>
</feature>
<dbReference type="EMBL" id="AGNL01018787">
    <property type="protein sequence ID" value="EJK62548.1"/>
    <property type="molecule type" value="Genomic_DNA"/>
</dbReference>
<gene>
    <name evidence="3" type="ORF">THAOC_16836</name>
</gene>
<feature type="transmembrane region" description="Helical" evidence="2">
    <location>
        <begin position="20"/>
        <end position="44"/>
    </location>
</feature>
<evidence type="ECO:0008006" key="5">
    <source>
        <dbReference type="Google" id="ProtNLM"/>
    </source>
</evidence>
<dbReference type="OrthoDB" id="433512at2759"/>
<dbReference type="OMA" id="QTHERKH"/>
<evidence type="ECO:0000313" key="3">
    <source>
        <dbReference type="EMBL" id="EJK62548.1"/>
    </source>
</evidence>
<dbReference type="Proteomes" id="UP000266841">
    <property type="component" value="Unassembled WGS sequence"/>
</dbReference>
<reference evidence="3 4" key="1">
    <citation type="journal article" date="2012" name="Genome Biol.">
        <title>Genome and low-iron response of an oceanic diatom adapted to chronic iron limitation.</title>
        <authorList>
            <person name="Lommer M."/>
            <person name="Specht M."/>
            <person name="Roy A.S."/>
            <person name="Kraemer L."/>
            <person name="Andreson R."/>
            <person name="Gutowska M.A."/>
            <person name="Wolf J."/>
            <person name="Bergner S.V."/>
            <person name="Schilhabel M.B."/>
            <person name="Klostermeier U.C."/>
            <person name="Beiko R.G."/>
            <person name="Rosenstiel P."/>
            <person name="Hippler M."/>
            <person name="Laroche J."/>
        </authorList>
    </citation>
    <scope>NUCLEOTIDE SEQUENCE [LARGE SCALE GENOMIC DNA]</scope>
    <source>
        <strain evidence="3 4">CCMP1005</strain>
    </source>
</reference>
<dbReference type="Gene3D" id="1.20.1250.20">
    <property type="entry name" value="MFS general substrate transporter like domains"/>
    <property type="match status" value="1"/>
</dbReference>
<evidence type="ECO:0000313" key="4">
    <source>
        <dbReference type="Proteomes" id="UP000266841"/>
    </source>
</evidence>
<keyword evidence="2" id="KW-0472">Membrane</keyword>
<evidence type="ECO:0000256" key="2">
    <source>
        <dbReference type="SAM" id="Phobius"/>
    </source>
</evidence>
<comment type="caution">
    <text evidence="3">The sequence shown here is derived from an EMBL/GenBank/DDBJ whole genome shotgun (WGS) entry which is preliminary data.</text>
</comment>
<protein>
    <recommendedName>
        <fullName evidence="5">Major facilitator superfamily (MFS) profile domain-containing protein</fullName>
    </recommendedName>
</protein>
<dbReference type="InterPro" id="IPR036259">
    <property type="entry name" value="MFS_trans_sf"/>
</dbReference>
<evidence type="ECO:0000256" key="1">
    <source>
        <dbReference type="SAM" id="MobiDB-lite"/>
    </source>
</evidence>
<feature type="region of interest" description="Disordered" evidence="1">
    <location>
        <begin position="68"/>
        <end position="92"/>
    </location>
</feature>
<sequence length="253" mass="27989">YSEFAGIMLGMLSFGKIADAMGPHLAGMLTAAFQIVGILVMTFFRSESLNTIFIVLYPLTAVNAASRGSESEDTNMSPAERRESNRLKEKERSVRRGETITLVFAMQGKTLSAATETLSHINELGVGALVGSVFMLCLIYFAEQTGVECSSTNNAKGSSPHALDAVWRVFYFIGGIFVSMLLVFRSLVLKEGDGHKRILARKQRRQKQMKARHVLRFYLPRLIGTAGNWFLTDIAFYGLKLFSGPIFGSLDPR</sequence>
<name>K0S8Q5_THAOC</name>
<organism evidence="3 4">
    <name type="scientific">Thalassiosira oceanica</name>
    <name type="common">Marine diatom</name>
    <dbReference type="NCBI Taxonomy" id="159749"/>
    <lineage>
        <taxon>Eukaryota</taxon>
        <taxon>Sar</taxon>
        <taxon>Stramenopiles</taxon>
        <taxon>Ochrophyta</taxon>
        <taxon>Bacillariophyta</taxon>
        <taxon>Coscinodiscophyceae</taxon>
        <taxon>Thalassiosirophycidae</taxon>
        <taxon>Thalassiosirales</taxon>
        <taxon>Thalassiosiraceae</taxon>
        <taxon>Thalassiosira</taxon>
    </lineage>
</organism>
<accession>K0S8Q5</accession>
<dbReference type="eggNOG" id="KOG0252">
    <property type="taxonomic scope" value="Eukaryota"/>
</dbReference>
<dbReference type="AlphaFoldDB" id="K0S8Q5"/>
<keyword evidence="4" id="KW-1185">Reference proteome</keyword>
<keyword evidence="2" id="KW-0812">Transmembrane</keyword>
<feature type="compositionally biased region" description="Basic and acidic residues" evidence="1">
    <location>
        <begin position="79"/>
        <end position="92"/>
    </location>
</feature>
<feature type="non-terminal residue" evidence="3">
    <location>
        <position position="1"/>
    </location>
</feature>